<dbReference type="Gene3D" id="3.30.800.10">
    <property type="entry name" value="Phosphatidylinositol Phosphate Kinase II Beta"/>
    <property type="match status" value="1"/>
</dbReference>
<evidence type="ECO:0000313" key="5">
    <source>
        <dbReference type="Proteomes" id="UP000187209"/>
    </source>
</evidence>
<dbReference type="GO" id="GO:0005886">
    <property type="term" value="C:plasma membrane"/>
    <property type="evidence" value="ECO:0007669"/>
    <property type="project" value="TreeGrafter"/>
</dbReference>
<feature type="domain" description="EF-hand" evidence="2">
    <location>
        <begin position="98"/>
        <end position="133"/>
    </location>
</feature>
<name>A0A1R2CRN4_9CILI</name>
<dbReference type="GO" id="GO:0005509">
    <property type="term" value="F:calcium ion binding"/>
    <property type="evidence" value="ECO:0007669"/>
    <property type="project" value="InterPro"/>
</dbReference>
<sequence>MTLKQFRKSMGLLGLKSTSELADRIFRVMDKNNNLKVSFEEFLAYMDIVMHGNKEEKCVQSFKLIAGHKHYITYQEFFDWLKSMWMMSNKLVGTEVKNSEEKIRQIFTAIDQKKDGVIDFDEYSASTSTQSPIFSWCNRYNELDPEPESLIISEVPIIPVDDYRQRIESIEFNIQTCIEILKLEEQNLPLPPIQEESPYKNLVPERGPVCLSQTEQSHNGDLDSPIDHEEDLTINLPLNKSKTVTSSIILDRLQDLSMKIEKLKSEEEKTRAKTIAQNVLPIQEHKKKNKISWGDEDWSLILYMMLGIQKSVYASTEIITNLLPEHFKELTKFDLIPRKQTKVNTKKSKFRNFAPGVFARIRRVFNIDDKSYLKSLGVEKIMASLLQSEFSSLVGLVSSGKSGSFFYFSDDGKYVLKTMSLDECTFFRTILPVYYEYICDNPGTLIPKFFGFHNIKYYTEIDRSKKDFIIMENLFSSGYEIHMRFDLKGSTVGRATDSNEDFSVARKDLDFNRSGIKIRLTQREKKAIIDQLHKDSEFFERLGIIDYSLLIGIHNLKGKIPNIQGLSHAYLSSDKQFLYFIGIIDVLTEYNMKKKLENILKSPFLGKDISCIPPKPYADRFFKYMITIFE</sequence>
<dbReference type="EMBL" id="MPUH01000076">
    <property type="protein sequence ID" value="OMJ91655.1"/>
    <property type="molecule type" value="Genomic_DNA"/>
</dbReference>
<dbReference type="InterPro" id="IPR002498">
    <property type="entry name" value="PInositol-4-P-4/5-kinase_core"/>
</dbReference>
<dbReference type="CDD" id="cd00139">
    <property type="entry name" value="PIPKc"/>
    <property type="match status" value="1"/>
</dbReference>
<evidence type="ECO:0008006" key="6">
    <source>
        <dbReference type="Google" id="ProtNLM"/>
    </source>
</evidence>
<keyword evidence="1" id="KW-0067">ATP-binding</keyword>
<dbReference type="GO" id="GO:0046854">
    <property type="term" value="P:phosphatidylinositol phosphate biosynthetic process"/>
    <property type="evidence" value="ECO:0007669"/>
    <property type="project" value="TreeGrafter"/>
</dbReference>
<keyword evidence="1" id="KW-0547">Nucleotide-binding</keyword>
<dbReference type="InterPro" id="IPR027483">
    <property type="entry name" value="PInositol-4-P-4/5-kinase_C_sf"/>
</dbReference>
<dbReference type="Proteomes" id="UP000187209">
    <property type="component" value="Unassembled WGS sequence"/>
</dbReference>
<dbReference type="SUPFAM" id="SSF47473">
    <property type="entry name" value="EF-hand"/>
    <property type="match status" value="1"/>
</dbReference>
<dbReference type="CDD" id="cd00051">
    <property type="entry name" value="EFh"/>
    <property type="match status" value="1"/>
</dbReference>
<evidence type="ECO:0000256" key="1">
    <source>
        <dbReference type="PROSITE-ProRule" id="PRU00781"/>
    </source>
</evidence>
<dbReference type="AlphaFoldDB" id="A0A1R2CRN4"/>
<feature type="domain" description="EF-hand" evidence="2">
    <location>
        <begin position="17"/>
        <end position="52"/>
    </location>
</feature>
<gene>
    <name evidence="4" type="ORF">SteCoe_5681</name>
</gene>
<dbReference type="Pfam" id="PF01504">
    <property type="entry name" value="PIP5K"/>
    <property type="match status" value="2"/>
</dbReference>
<dbReference type="InterPro" id="IPR002048">
    <property type="entry name" value="EF_hand_dom"/>
</dbReference>
<proteinExistence type="predicted"/>
<dbReference type="GO" id="GO:0005524">
    <property type="term" value="F:ATP binding"/>
    <property type="evidence" value="ECO:0007669"/>
    <property type="project" value="UniProtKB-UniRule"/>
</dbReference>
<dbReference type="SUPFAM" id="SSF56104">
    <property type="entry name" value="SAICAR synthase-like"/>
    <property type="match status" value="1"/>
</dbReference>
<evidence type="ECO:0000259" key="3">
    <source>
        <dbReference type="PROSITE" id="PS51455"/>
    </source>
</evidence>
<evidence type="ECO:0000259" key="2">
    <source>
        <dbReference type="PROSITE" id="PS50222"/>
    </source>
</evidence>
<evidence type="ECO:0000313" key="4">
    <source>
        <dbReference type="EMBL" id="OMJ91655.1"/>
    </source>
</evidence>
<protein>
    <recommendedName>
        <fullName evidence="6">PIPK domain-containing protein</fullName>
    </recommendedName>
</protein>
<dbReference type="Gene3D" id="3.30.810.10">
    <property type="entry name" value="2-Layer Sandwich"/>
    <property type="match status" value="1"/>
</dbReference>
<dbReference type="GO" id="GO:0016308">
    <property type="term" value="F:1-phosphatidylinositol-4-phosphate 5-kinase activity"/>
    <property type="evidence" value="ECO:0007669"/>
    <property type="project" value="TreeGrafter"/>
</dbReference>
<dbReference type="OrthoDB" id="2129491at2759"/>
<organism evidence="4 5">
    <name type="scientific">Stentor coeruleus</name>
    <dbReference type="NCBI Taxonomy" id="5963"/>
    <lineage>
        <taxon>Eukaryota</taxon>
        <taxon>Sar</taxon>
        <taxon>Alveolata</taxon>
        <taxon>Ciliophora</taxon>
        <taxon>Postciliodesmatophora</taxon>
        <taxon>Heterotrichea</taxon>
        <taxon>Heterotrichida</taxon>
        <taxon>Stentoridae</taxon>
        <taxon>Stentor</taxon>
    </lineage>
</organism>
<keyword evidence="1" id="KW-0418">Kinase</keyword>
<dbReference type="PANTHER" id="PTHR23086">
    <property type="entry name" value="PHOSPHATIDYLINOSITOL-4-PHOSPHATE 5-KINASE"/>
    <property type="match status" value="1"/>
</dbReference>
<dbReference type="InterPro" id="IPR011992">
    <property type="entry name" value="EF-hand-dom_pair"/>
</dbReference>
<reference evidence="4 5" key="1">
    <citation type="submission" date="2016-11" db="EMBL/GenBank/DDBJ databases">
        <title>The macronuclear genome of Stentor coeruleus: a giant cell with tiny introns.</title>
        <authorList>
            <person name="Slabodnick M."/>
            <person name="Ruby J.G."/>
            <person name="Reiff S.B."/>
            <person name="Swart E.C."/>
            <person name="Gosai S."/>
            <person name="Prabakaran S."/>
            <person name="Witkowska E."/>
            <person name="Larue G.E."/>
            <person name="Fisher S."/>
            <person name="Freeman R.M."/>
            <person name="Gunawardena J."/>
            <person name="Chu W."/>
            <person name="Stover N.A."/>
            <person name="Gregory B.D."/>
            <person name="Nowacki M."/>
            <person name="Derisi J."/>
            <person name="Roy S.W."/>
            <person name="Marshall W.F."/>
            <person name="Sood P."/>
        </authorList>
    </citation>
    <scope>NUCLEOTIDE SEQUENCE [LARGE SCALE GENOMIC DNA]</scope>
    <source>
        <strain evidence="4">WM001</strain>
    </source>
</reference>
<dbReference type="PROSITE" id="PS51455">
    <property type="entry name" value="PIPK"/>
    <property type="match status" value="1"/>
</dbReference>
<feature type="domain" description="PIPK" evidence="3">
    <location>
        <begin position="288"/>
        <end position="629"/>
    </location>
</feature>
<dbReference type="SMART" id="SM00054">
    <property type="entry name" value="EFh"/>
    <property type="match status" value="2"/>
</dbReference>
<dbReference type="InterPro" id="IPR023610">
    <property type="entry name" value="PInositol-4/5-P-5/4-kinase"/>
</dbReference>
<dbReference type="PANTHER" id="PTHR23086:SF8">
    <property type="entry name" value="PHOSPHATIDYLINOSITOL 5-PHOSPHATE 4-KINASE, ISOFORM A"/>
    <property type="match status" value="1"/>
</dbReference>
<dbReference type="Pfam" id="PF13833">
    <property type="entry name" value="EF-hand_8"/>
    <property type="match status" value="2"/>
</dbReference>
<dbReference type="SMART" id="SM00330">
    <property type="entry name" value="PIPKc"/>
    <property type="match status" value="1"/>
</dbReference>
<dbReference type="Gene3D" id="1.10.238.10">
    <property type="entry name" value="EF-hand"/>
    <property type="match status" value="1"/>
</dbReference>
<keyword evidence="1" id="KW-0808">Transferase</keyword>
<dbReference type="PROSITE" id="PS50222">
    <property type="entry name" value="EF_HAND_2"/>
    <property type="match status" value="2"/>
</dbReference>
<keyword evidence="5" id="KW-1185">Reference proteome</keyword>
<comment type="caution">
    <text evidence="4">The sequence shown here is derived from an EMBL/GenBank/DDBJ whole genome shotgun (WGS) entry which is preliminary data.</text>
</comment>
<dbReference type="InterPro" id="IPR027484">
    <property type="entry name" value="PInositol-4-P-5-kinase_N"/>
</dbReference>
<accession>A0A1R2CRN4</accession>